<evidence type="ECO:0000259" key="6">
    <source>
        <dbReference type="Pfam" id="PF00496"/>
    </source>
</evidence>
<accession>A0A097R448</accession>
<dbReference type="InterPro" id="IPR039424">
    <property type="entry name" value="SBP_5"/>
</dbReference>
<evidence type="ECO:0000256" key="2">
    <source>
        <dbReference type="ARBA" id="ARBA00005695"/>
    </source>
</evidence>
<feature type="domain" description="Solute-binding protein family 5" evidence="6">
    <location>
        <begin position="75"/>
        <end position="452"/>
    </location>
</feature>
<dbReference type="PIRSF" id="PIRSF002741">
    <property type="entry name" value="MppA"/>
    <property type="match status" value="1"/>
</dbReference>
<evidence type="ECO:0000313" key="7">
    <source>
        <dbReference type="EMBL" id="AIU73502.1"/>
    </source>
</evidence>
<dbReference type="FunFam" id="3.90.76.10:FF:000001">
    <property type="entry name" value="Oligopeptide ABC transporter substrate-binding protein"/>
    <property type="match status" value="1"/>
</dbReference>
<keyword evidence="8" id="KW-1185">Reference proteome</keyword>
<dbReference type="AlphaFoldDB" id="A0A097R448"/>
<dbReference type="RefSeq" id="WP_025797923.1">
    <property type="nucleotide sequence ID" value="NZ_CP009706.1"/>
</dbReference>
<dbReference type="GO" id="GO:0043190">
    <property type="term" value="C:ATP-binding cassette (ABC) transporter complex"/>
    <property type="evidence" value="ECO:0007669"/>
    <property type="project" value="InterPro"/>
</dbReference>
<feature type="chain" id="PRO_5001932058" evidence="5">
    <location>
        <begin position="21"/>
        <end position="535"/>
    </location>
</feature>
<evidence type="ECO:0000256" key="3">
    <source>
        <dbReference type="ARBA" id="ARBA00022448"/>
    </source>
</evidence>
<dbReference type="eggNOG" id="COG4166">
    <property type="taxonomic scope" value="Bacteria"/>
</dbReference>
<feature type="signal peptide" evidence="5">
    <location>
        <begin position="1"/>
        <end position="20"/>
    </location>
</feature>
<comment type="similarity">
    <text evidence="2">Belongs to the bacterial solute-binding protein 5 family.</text>
</comment>
<dbReference type="OrthoDB" id="9801912at2"/>
<protein>
    <submittedName>
        <fullName evidence="7">ABC transporter substrate-binding protein</fullName>
    </submittedName>
</protein>
<reference evidence="7 8" key="1">
    <citation type="journal article" date="2014" name="Gut Pathog.">
        <title>Gene clusters of Hafnia alvei strain FB1 important in survival and pathogenesis: a draft genome perspective.</title>
        <authorList>
            <person name="Tan J.Y."/>
            <person name="Yin W.F."/>
            <person name="Chan K.G."/>
        </authorList>
    </citation>
    <scope>NUCLEOTIDE SEQUENCE [LARGE SCALE GENOMIC DNA]</scope>
    <source>
        <strain evidence="7 8">FB1</strain>
    </source>
</reference>
<sequence length="535" mass="60980">MKKMSPLWLVSLISVAPLYAAQIPAGTSLSPQQIFRYNNHAEPATLDPQKIEENTAAQIALDLFEGLVWLDGNGKVQPAQAESWKVSADGKQIDFTLRKNLRWSDGSALTADDFVFAWQRAVDPATASPFANYFAAGHVVNAAQIVNGKMKPKTLGVQALDSRTLRVQLEQPTPWFISMLAWPTTFPVPHAVVTQWGERWTQPEHIVSNGAFVLAKRIVNEKIVAKQNPQYWNRSETVLKQVEYLVVDSAVSGYNRYRAGDLDLTWVPADQIKNIQQTMPDELHTIPRLNTEYYNFNITRPPFNDVRVRRALYLTVDRQLIAHKVLGLREPASTLTPPQVADFKPPVFDELNEPLAQRAVLAQGLLHQAGYDERHPLKFELFYNKYDLHEKTAIALSSQWKKLLGAQVTLRNMEWKTYLDARRAGDFMLSRQSWDATYNEPSTFLNTLRSESVENVGHWQDAEYDRLLKQAENVSDPVMRNVLYAQAEVRINQQAPIIPIYYQPLIKLLKPYVGGFPTHNPQDYVYSKELYIIAH</sequence>
<dbReference type="SUPFAM" id="SSF53850">
    <property type="entry name" value="Periplasmic binding protein-like II"/>
    <property type="match status" value="1"/>
</dbReference>
<keyword evidence="4 5" id="KW-0732">Signal</keyword>
<dbReference type="Gene3D" id="3.10.105.10">
    <property type="entry name" value="Dipeptide-binding Protein, Domain 3"/>
    <property type="match status" value="1"/>
</dbReference>
<dbReference type="PATRIC" id="fig|1453496.5.peg.2991"/>
<organism evidence="7 8">
    <name type="scientific">Hafnia alvei FB1</name>
    <dbReference type="NCBI Taxonomy" id="1453496"/>
    <lineage>
        <taxon>Bacteria</taxon>
        <taxon>Pseudomonadati</taxon>
        <taxon>Pseudomonadota</taxon>
        <taxon>Gammaproteobacteria</taxon>
        <taxon>Enterobacterales</taxon>
        <taxon>Hafniaceae</taxon>
        <taxon>Hafnia</taxon>
    </lineage>
</organism>
<dbReference type="EMBL" id="CP009706">
    <property type="protein sequence ID" value="AIU73502.1"/>
    <property type="molecule type" value="Genomic_DNA"/>
</dbReference>
<dbReference type="GO" id="GO:1904680">
    <property type="term" value="F:peptide transmembrane transporter activity"/>
    <property type="evidence" value="ECO:0007669"/>
    <property type="project" value="TreeGrafter"/>
</dbReference>
<dbReference type="InterPro" id="IPR000914">
    <property type="entry name" value="SBP_5_dom"/>
</dbReference>
<dbReference type="PANTHER" id="PTHR30290">
    <property type="entry name" value="PERIPLASMIC BINDING COMPONENT OF ABC TRANSPORTER"/>
    <property type="match status" value="1"/>
</dbReference>
<gene>
    <name evidence="7" type="ORF">AT03_14640</name>
</gene>
<dbReference type="Gene3D" id="3.40.190.10">
    <property type="entry name" value="Periplasmic binding protein-like II"/>
    <property type="match status" value="1"/>
</dbReference>
<evidence type="ECO:0000313" key="8">
    <source>
        <dbReference type="Proteomes" id="UP000029986"/>
    </source>
</evidence>
<proteinExistence type="inferred from homology"/>
<keyword evidence="3" id="KW-0813">Transport</keyword>
<evidence type="ECO:0000256" key="1">
    <source>
        <dbReference type="ARBA" id="ARBA00004196"/>
    </source>
</evidence>
<dbReference type="Pfam" id="PF00496">
    <property type="entry name" value="SBP_bac_5"/>
    <property type="match status" value="1"/>
</dbReference>
<dbReference type="GO" id="GO:0030288">
    <property type="term" value="C:outer membrane-bounded periplasmic space"/>
    <property type="evidence" value="ECO:0007669"/>
    <property type="project" value="TreeGrafter"/>
</dbReference>
<dbReference type="InterPro" id="IPR030678">
    <property type="entry name" value="Peptide/Ni-bd"/>
</dbReference>
<dbReference type="Proteomes" id="UP000029986">
    <property type="component" value="Chromosome"/>
</dbReference>
<comment type="subcellular location">
    <subcellularLocation>
        <location evidence="1">Cell envelope</location>
    </subcellularLocation>
</comment>
<evidence type="ECO:0000256" key="5">
    <source>
        <dbReference type="SAM" id="SignalP"/>
    </source>
</evidence>
<dbReference type="KEGG" id="hav:AT03_14640"/>
<dbReference type="GO" id="GO:0015833">
    <property type="term" value="P:peptide transport"/>
    <property type="evidence" value="ECO:0007669"/>
    <property type="project" value="TreeGrafter"/>
</dbReference>
<name>A0A097R448_HAFAL</name>
<evidence type="ECO:0000256" key="4">
    <source>
        <dbReference type="ARBA" id="ARBA00022729"/>
    </source>
</evidence>
<dbReference type="PANTHER" id="PTHR30290:SF10">
    <property type="entry name" value="PERIPLASMIC OLIGOPEPTIDE-BINDING PROTEIN-RELATED"/>
    <property type="match status" value="1"/>
</dbReference>
<dbReference type="CDD" id="cd08504">
    <property type="entry name" value="PBP2_OppA"/>
    <property type="match status" value="1"/>
</dbReference>
<dbReference type="HOGENOM" id="CLU_017028_0_3_6"/>
<dbReference type="Gene3D" id="3.90.76.10">
    <property type="entry name" value="Dipeptide-binding Protein, Domain 1"/>
    <property type="match status" value="1"/>
</dbReference>